<dbReference type="Proteomes" id="UP000562492">
    <property type="component" value="Unassembled WGS sequence"/>
</dbReference>
<protein>
    <submittedName>
        <fullName evidence="1">Uncharacterized protein</fullName>
    </submittedName>
</protein>
<comment type="caution">
    <text evidence="1">The sequence shown here is derived from an EMBL/GenBank/DDBJ whole genome shotgun (WGS) entry which is preliminary data.</text>
</comment>
<keyword evidence="2" id="KW-1185">Reference proteome</keyword>
<sequence>MLPDTSDTEKMALIGRQTVLRKAKREALQELRDTVVPMLNTGEDSSNIRALLLPIIDRVEACNRALADLS</sequence>
<evidence type="ECO:0000313" key="1">
    <source>
        <dbReference type="EMBL" id="MBB6580066.1"/>
    </source>
</evidence>
<name>A0ABR6RLP0_9BURK</name>
<reference evidence="1 2" key="1">
    <citation type="submission" date="2020-08" db="EMBL/GenBank/DDBJ databases">
        <title>Functional genomics of gut bacteria from endangered species of beetles.</title>
        <authorList>
            <person name="Carlos-Shanley C."/>
        </authorList>
    </citation>
    <scope>NUCLEOTIDE SEQUENCE [LARGE SCALE GENOMIC DNA]</scope>
    <source>
        <strain evidence="1 2">S00124</strain>
    </source>
</reference>
<dbReference type="EMBL" id="JACHKZ010000051">
    <property type="protein sequence ID" value="MBB6580066.1"/>
    <property type="molecule type" value="Genomic_DNA"/>
</dbReference>
<dbReference type="RefSeq" id="WP_184711719.1">
    <property type="nucleotide sequence ID" value="NZ_CP083451.1"/>
</dbReference>
<accession>A0ABR6RLP0</accession>
<organism evidence="1 2">
    <name type="scientific">Comamonas odontotermitis</name>
    <dbReference type="NCBI Taxonomy" id="379895"/>
    <lineage>
        <taxon>Bacteria</taxon>
        <taxon>Pseudomonadati</taxon>
        <taxon>Pseudomonadota</taxon>
        <taxon>Betaproteobacteria</taxon>
        <taxon>Burkholderiales</taxon>
        <taxon>Comamonadaceae</taxon>
        <taxon>Comamonas</taxon>
    </lineage>
</organism>
<gene>
    <name evidence="1" type="ORF">HNP33_004192</name>
</gene>
<evidence type="ECO:0000313" key="2">
    <source>
        <dbReference type="Proteomes" id="UP000562492"/>
    </source>
</evidence>
<proteinExistence type="predicted"/>